<evidence type="ECO:0000313" key="2">
    <source>
        <dbReference type="EMBL" id="PSN71589.1"/>
    </source>
</evidence>
<dbReference type="AlphaFoldDB" id="A0A2T2P1T4"/>
<proteinExistence type="predicted"/>
<evidence type="ECO:0000313" key="3">
    <source>
        <dbReference type="Proteomes" id="UP000240883"/>
    </source>
</evidence>
<accession>A0A2T2P1T4</accession>
<protein>
    <submittedName>
        <fullName evidence="2">Uncharacterized protein</fullName>
    </submittedName>
</protein>
<organism evidence="2 3">
    <name type="scientific">Corynespora cassiicola Philippines</name>
    <dbReference type="NCBI Taxonomy" id="1448308"/>
    <lineage>
        <taxon>Eukaryota</taxon>
        <taxon>Fungi</taxon>
        <taxon>Dikarya</taxon>
        <taxon>Ascomycota</taxon>
        <taxon>Pezizomycotina</taxon>
        <taxon>Dothideomycetes</taxon>
        <taxon>Pleosporomycetidae</taxon>
        <taxon>Pleosporales</taxon>
        <taxon>Corynesporascaceae</taxon>
        <taxon>Corynespora</taxon>
    </lineage>
</organism>
<evidence type="ECO:0000256" key="1">
    <source>
        <dbReference type="SAM" id="MobiDB-lite"/>
    </source>
</evidence>
<name>A0A2T2P1T4_CORCC</name>
<dbReference type="Proteomes" id="UP000240883">
    <property type="component" value="Unassembled WGS sequence"/>
</dbReference>
<reference evidence="2 3" key="1">
    <citation type="journal article" date="2018" name="Front. Microbiol.">
        <title>Genome-Wide Analysis of Corynespora cassiicola Leaf Fall Disease Putative Effectors.</title>
        <authorList>
            <person name="Lopez D."/>
            <person name="Ribeiro S."/>
            <person name="Label P."/>
            <person name="Fumanal B."/>
            <person name="Venisse J.S."/>
            <person name="Kohler A."/>
            <person name="de Oliveira R.R."/>
            <person name="Labutti K."/>
            <person name="Lipzen A."/>
            <person name="Lail K."/>
            <person name="Bauer D."/>
            <person name="Ohm R.A."/>
            <person name="Barry K.W."/>
            <person name="Spatafora J."/>
            <person name="Grigoriev I.V."/>
            <person name="Martin F.M."/>
            <person name="Pujade-Renaud V."/>
        </authorList>
    </citation>
    <scope>NUCLEOTIDE SEQUENCE [LARGE SCALE GENOMIC DNA]</scope>
    <source>
        <strain evidence="2 3">Philippines</strain>
    </source>
</reference>
<feature type="region of interest" description="Disordered" evidence="1">
    <location>
        <begin position="35"/>
        <end position="71"/>
    </location>
</feature>
<dbReference type="EMBL" id="KZ678131">
    <property type="protein sequence ID" value="PSN71589.1"/>
    <property type="molecule type" value="Genomic_DNA"/>
</dbReference>
<keyword evidence="3" id="KW-1185">Reference proteome</keyword>
<gene>
    <name evidence="2" type="ORF">BS50DRAFT_286699</name>
</gene>
<sequence length="262" mass="28234">MLKRTIPQPRVLIGDEKCRRREYGETFSLIRAKPQPLGRSQNPTCSRVRRGRDSWAEKWPSGHRGSSRKSEASAVGWPMACIPRRLPSRASPSRPRTRCQLMRPFPPLGAAACARWAAWSFSSGPGWVGSGGLAKSWWWIAAGRARPDLSLSHASGVRSGGFSAELPGASRLESTQAASAGWMLPAWKGDQAGGLSDVGCAAWPFPKKTAVTETTPSRAISRAACYIKAARTASKADWRDGGDEGADTVYVICRPSSTAPAK</sequence>